<protein>
    <submittedName>
        <fullName evidence="1">General secretion pathway protein L</fullName>
    </submittedName>
</protein>
<comment type="caution">
    <text evidence="1">The sequence shown here is derived from an EMBL/GenBank/DDBJ whole genome shotgun (WGS) entry which is preliminary data.</text>
</comment>
<dbReference type="Proteomes" id="UP000319449">
    <property type="component" value="Unassembled WGS sequence"/>
</dbReference>
<dbReference type="Gene3D" id="3.30.420.380">
    <property type="match status" value="1"/>
</dbReference>
<reference evidence="1 2" key="1">
    <citation type="submission" date="2019-07" db="EMBL/GenBank/DDBJ databases">
        <title>Genomic Encyclopedia of Archaeal and Bacterial Type Strains, Phase II (KMG-II): from individual species to whole genera.</title>
        <authorList>
            <person name="Goeker M."/>
        </authorList>
    </citation>
    <scope>NUCLEOTIDE SEQUENCE [LARGE SCALE GENOMIC DNA]</scope>
    <source>
        <strain evidence="1 2">ATCC BAA-1139</strain>
    </source>
</reference>
<dbReference type="EMBL" id="VLLN01000001">
    <property type="protein sequence ID" value="TWJ33471.1"/>
    <property type="molecule type" value="Genomic_DNA"/>
</dbReference>
<dbReference type="GO" id="GO:0009276">
    <property type="term" value="C:Gram-negative-bacterium-type cell wall"/>
    <property type="evidence" value="ECO:0007669"/>
    <property type="project" value="InterPro"/>
</dbReference>
<sequence>MDIQIIQLNDGEVVFARFRRERDRLLFLDGFCHDCADRAVLAELIASHLLPHVETSRIILSLPPSLLTLREIALPITDRRKLREILPLELRGETALDSEELACDAIPLAEGVVLAAWCPRETVADLIRFLADNGVEPEMVTSAFLDWADLLPRPGDAAITDGSAVALFQGGKQVFCRTLPSAAPSELARTLNALELGKGLTVATVFAIGAAARQEPSGETLPKVTPLPIDGPLAETFATDQAAARDLAAAFAAARAVCFGAPLDLRNGPLAYTRGHEKLRKQLRLTAILAAAVVTLLFAETGLRWFLATRDLDSLNGSIRTIYKDVFPGRTKPVDEVAELRAEIRRLGSSSGSGGVLATLRLLADAKGDEVTGIVETDLDGSQLRIKGDARSAQAVNDFKARLKPVFASLEVGEIKSRPDGSVTFSLRGTLKEGGK</sequence>
<dbReference type="GO" id="GO:0015628">
    <property type="term" value="P:protein secretion by the type II secretion system"/>
    <property type="evidence" value="ECO:0007669"/>
    <property type="project" value="InterPro"/>
</dbReference>
<name>A0A562WT42_9BACT</name>
<keyword evidence="2" id="KW-1185">Reference proteome</keyword>
<organism evidence="1 2">
    <name type="scientific">Geobacter argillaceus</name>
    <dbReference type="NCBI Taxonomy" id="345631"/>
    <lineage>
        <taxon>Bacteria</taxon>
        <taxon>Pseudomonadati</taxon>
        <taxon>Thermodesulfobacteriota</taxon>
        <taxon>Desulfuromonadia</taxon>
        <taxon>Geobacterales</taxon>
        <taxon>Geobacteraceae</taxon>
        <taxon>Geobacter</taxon>
    </lineage>
</organism>
<dbReference type="RefSeq" id="WP_145017074.1">
    <property type="nucleotide sequence ID" value="NZ_VLLN01000001.1"/>
</dbReference>
<dbReference type="InterPro" id="IPR007812">
    <property type="entry name" value="T2SS_protein-GspL"/>
</dbReference>
<evidence type="ECO:0000313" key="1">
    <source>
        <dbReference type="EMBL" id="TWJ33471.1"/>
    </source>
</evidence>
<proteinExistence type="predicted"/>
<accession>A0A562WT42</accession>
<evidence type="ECO:0000313" key="2">
    <source>
        <dbReference type="Proteomes" id="UP000319449"/>
    </source>
</evidence>
<dbReference type="InterPro" id="IPR043129">
    <property type="entry name" value="ATPase_NBD"/>
</dbReference>
<gene>
    <name evidence="1" type="ORF">JN12_00145</name>
</gene>
<dbReference type="GO" id="GO:0015627">
    <property type="term" value="C:type II protein secretion system complex"/>
    <property type="evidence" value="ECO:0007669"/>
    <property type="project" value="InterPro"/>
</dbReference>
<dbReference type="OrthoDB" id="5392419at2"/>
<dbReference type="SUPFAM" id="SSF53067">
    <property type="entry name" value="Actin-like ATPase domain"/>
    <property type="match status" value="1"/>
</dbReference>
<dbReference type="AlphaFoldDB" id="A0A562WT42"/>
<dbReference type="NCBIfam" id="TIGR01709">
    <property type="entry name" value="typeII_sec_gspL"/>
    <property type="match status" value="1"/>
</dbReference>